<gene>
    <name evidence="6" type="ORF">LI90_4254</name>
</gene>
<dbReference type="EMBL" id="LAXD01000001">
    <property type="protein sequence ID" value="KWX03203.1"/>
    <property type="molecule type" value="Genomic_DNA"/>
</dbReference>
<dbReference type="GO" id="GO:0008124">
    <property type="term" value="F:4-alpha-hydroxytetrahydrobiopterin dehydratase activity"/>
    <property type="evidence" value="ECO:0007669"/>
    <property type="project" value="UniProtKB-EC"/>
</dbReference>
<protein>
    <recommendedName>
        <fullName evidence="4">Putative pterin-4-alpha-carbinolamine dehydratase</fullName>
        <ecNumber evidence="3">4.2.1.96</ecNumber>
    </recommendedName>
</protein>
<dbReference type="NCBIfam" id="NF002017">
    <property type="entry name" value="PRK00823.1-2"/>
    <property type="match status" value="1"/>
</dbReference>
<dbReference type="RefSeq" id="WP_066890738.1">
    <property type="nucleotide sequence ID" value="NZ_LAXD01000001.1"/>
</dbReference>
<evidence type="ECO:0000313" key="6">
    <source>
        <dbReference type="EMBL" id="KWX03203.1"/>
    </source>
</evidence>
<dbReference type="PANTHER" id="PTHR12599:SF0">
    <property type="entry name" value="PTERIN-4-ALPHA-CARBINOLAMINE DEHYDRATASE"/>
    <property type="match status" value="1"/>
</dbReference>
<comment type="similarity">
    <text evidence="2">Belongs to the pterin-4-alpha-carbinolamine dehydratase family.</text>
</comment>
<evidence type="ECO:0000256" key="1">
    <source>
        <dbReference type="ARBA" id="ARBA00001554"/>
    </source>
</evidence>
<evidence type="ECO:0000256" key="2">
    <source>
        <dbReference type="ARBA" id="ARBA00006472"/>
    </source>
</evidence>
<dbReference type="InterPro" id="IPR036428">
    <property type="entry name" value="PCD_sf"/>
</dbReference>
<accession>A0A132MZG1</accession>
<organism evidence="6 7">
    <name type="scientific">Carbonactinospora thermoautotrophica</name>
    <dbReference type="NCBI Taxonomy" id="1469144"/>
    <lineage>
        <taxon>Bacteria</taxon>
        <taxon>Bacillati</taxon>
        <taxon>Actinomycetota</taxon>
        <taxon>Actinomycetes</taxon>
        <taxon>Kitasatosporales</taxon>
        <taxon>Carbonactinosporaceae</taxon>
        <taxon>Carbonactinospora</taxon>
    </lineage>
</organism>
<evidence type="ECO:0000313" key="7">
    <source>
        <dbReference type="Proteomes" id="UP000070188"/>
    </source>
</evidence>
<dbReference type="OrthoDB" id="15077at2"/>
<name>A0A132MZG1_9ACTN</name>
<dbReference type="SUPFAM" id="SSF55248">
    <property type="entry name" value="PCD-like"/>
    <property type="match status" value="1"/>
</dbReference>
<dbReference type="CDD" id="cd00488">
    <property type="entry name" value="PCD_DCoH"/>
    <property type="match status" value="1"/>
</dbReference>
<dbReference type="Pfam" id="PF01329">
    <property type="entry name" value="Pterin_4a"/>
    <property type="match status" value="1"/>
</dbReference>
<comment type="catalytic activity">
    <reaction evidence="1">
        <text>(4aS,6R)-4a-hydroxy-L-erythro-5,6,7,8-tetrahydrobiopterin = (6R)-L-erythro-6,7-dihydrobiopterin + H2O</text>
        <dbReference type="Rhea" id="RHEA:11920"/>
        <dbReference type="ChEBI" id="CHEBI:15377"/>
        <dbReference type="ChEBI" id="CHEBI:15642"/>
        <dbReference type="ChEBI" id="CHEBI:43120"/>
        <dbReference type="EC" id="4.2.1.96"/>
    </reaction>
</comment>
<evidence type="ECO:0000256" key="5">
    <source>
        <dbReference type="ARBA" id="ARBA00023239"/>
    </source>
</evidence>
<dbReference type="AlphaFoldDB" id="A0A132MZG1"/>
<dbReference type="Proteomes" id="UP000070188">
    <property type="component" value="Unassembled WGS sequence"/>
</dbReference>
<sequence length="91" mass="10222">MTEDEITTALAELPGWERQGDKIVKTFKHKNFRRALAFVVEIGVLAEKVNHHPDISIHGWNQVTLSLTTHSAGGLTDKDFQLARRIEELSG</sequence>
<dbReference type="InterPro" id="IPR001533">
    <property type="entry name" value="Pterin_deHydtase"/>
</dbReference>
<dbReference type="PANTHER" id="PTHR12599">
    <property type="entry name" value="PTERIN-4-ALPHA-CARBINOLAMINE DEHYDRATASE"/>
    <property type="match status" value="1"/>
</dbReference>
<dbReference type="EC" id="4.2.1.96" evidence="3"/>
<dbReference type="PATRIC" id="fig|1469144.10.peg.4565"/>
<evidence type="ECO:0000256" key="4">
    <source>
        <dbReference type="ARBA" id="ARBA00021735"/>
    </source>
</evidence>
<evidence type="ECO:0000256" key="3">
    <source>
        <dbReference type="ARBA" id="ARBA00013252"/>
    </source>
</evidence>
<dbReference type="Gene3D" id="3.30.1360.20">
    <property type="entry name" value="Transcriptional coactivator/pterin dehydratase"/>
    <property type="match status" value="1"/>
</dbReference>
<comment type="caution">
    <text evidence="6">The sequence shown here is derived from an EMBL/GenBank/DDBJ whole genome shotgun (WGS) entry which is preliminary data.</text>
</comment>
<reference evidence="7" key="1">
    <citation type="submission" date="2015-04" db="EMBL/GenBank/DDBJ databases">
        <title>Physiological reanalysis, assessment of diazotrophy, and genome sequences of multiple isolates of Streptomyces thermoautotrophicus.</title>
        <authorList>
            <person name="MacKellar D.C."/>
            <person name="Lieber L."/>
            <person name="Norman J."/>
            <person name="Bolger A."/>
            <person name="Tobin C."/>
            <person name="Murray J.W."/>
            <person name="Chang R."/>
            <person name="Ford T."/>
            <person name="Nguyen P.Q."/>
            <person name="Woodward J."/>
            <person name="Permingeat H."/>
            <person name="Joshi N.S."/>
            <person name="Silver P.A."/>
            <person name="Usadel B."/>
            <person name="Rutherford A.W."/>
            <person name="Friesen M."/>
            <person name="Prell J."/>
        </authorList>
    </citation>
    <scope>NUCLEOTIDE SEQUENCE [LARGE SCALE GENOMIC DNA]</scope>
    <source>
        <strain evidence="7">H1</strain>
    </source>
</reference>
<proteinExistence type="inferred from homology"/>
<keyword evidence="7" id="KW-1185">Reference proteome</keyword>
<keyword evidence="5" id="KW-0456">Lyase</keyword>
<dbReference type="GO" id="GO:0006729">
    <property type="term" value="P:tetrahydrobiopterin biosynthetic process"/>
    <property type="evidence" value="ECO:0007669"/>
    <property type="project" value="InterPro"/>
</dbReference>
<dbReference type="STRING" id="1469144.LI90_4254"/>